<keyword evidence="2" id="KW-1133">Transmembrane helix</keyword>
<dbReference type="InterPro" id="IPR035897">
    <property type="entry name" value="Toll_tir_struct_dom_sf"/>
</dbReference>
<sequence length="596" mass="67568">MASSPSSPSSPSRNWRYGVFVSFHGPDVCKTFLSHLRKQFSHNEITMFDDHEIKRGKTIAPEILKAIRESRISIVVFSKNYASSSWCLEDLVEIMKCREEMGQIVMTVFYGADSSDVRKQIGDFGMGFSKACSYKTKEERLRWSQALNYAANIVGEDFGNCDNEADLIEKVSRDVSDKLNAATISRDFEDKVGMEAHLQKMQSLLHFDTEEGAMIVGICGPAGIGKTTIARALHSRLSSHFQLTCFLENTKGSYNSDLDEYGLMLQLQEKLLSKILNQNGMKISHLGAIEERLSNLKVLIILDDVDDLKQLEALAKETTWFGPGSRIIVTTEYEVLLLQHGIDSNSTYHVDFPTSEEALEIFCRYAFRQNYPDNGFKELAERVVDLCDNLPLSLSMVGSSLRGKKEEVWEKVMRKLETTTDHRDIEQVRRAVYEQSSSKLRKRKSKSAYFTVMAFFVVINMLLEIASAVTDQLSSIRKPYFTRISLVMSVLSVFLSILDLSYKIKAHKASFRCKWPIPWFYLPARGYRRIFGSFTDTVLLFCVVGGLIVSTVNYCFVVKGENGPIKVSSIWPLFFAIGMVASKFMEKPLISKDYSL</sequence>
<reference evidence="5" key="2">
    <citation type="submission" date="2025-08" db="UniProtKB">
        <authorList>
            <consortium name="RefSeq"/>
        </authorList>
    </citation>
    <scope>IDENTIFICATION</scope>
    <source>
        <tissue evidence="5">Leaf</tissue>
    </source>
</reference>
<dbReference type="SUPFAM" id="SSF52200">
    <property type="entry name" value="Toll/Interleukin receptor TIR domain"/>
    <property type="match status" value="1"/>
</dbReference>
<evidence type="ECO:0000259" key="3">
    <source>
        <dbReference type="PROSITE" id="PS50104"/>
    </source>
</evidence>
<evidence type="ECO:0000256" key="1">
    <source>
        <dbReference type="ARBA" id="ARBA00023027"/>
    </source>
</evidence>
<dbReference type="SUPFAM" id="SSF52540">
    <property type="entry name" value="P-loop containing nucleoside triphosphate hydrolases"/>
    <property type="match status" value="1"/>
</dbReference>
<dbReference type="Gene3D" id="1.10.8.430">
    <property type="entry name" value="Helical domain of apoptotic protease-activating factors"/>
    <property type="match status" value="1"/>
</dbReference>
<feature type="transmembrane region" description="Helical" evidence="2">
    <location>
        <begin position="480"/>
        <end position="502"/>
    </location>
</feature>
<keyword evidence="1" id="KW-0520">NAD</keyword>
<keyword evidence="2" id="KW-0472">Membrane</keyword>
<proteinExistence type="predicted"/>
<reference evidence="4" key="1">
    <citation type="journal article" date="2014" name="Nat. Commun.">
        <title>The emerging biofuel crop Camelina sativa retains a highly undifferentiated hexaploid genome structure.</title>
        <authorList>
            <person name="Kagale S."/>
            <person name="Koh C."/>
            <person name="Nixon J."/>
            <person name="Bollina V."/>
            <person name="Clarke W.E."/>
            <person name="Tuteja R."/>
            <person name="Spillane C."/>
            <person name="Robinson S.J."/>
            <person name="Links M.G."/>
            <person name="Clarke C."/>
            <person name="Higgins E.E."/>
            <person name="Huebert T."/>
            <person name="Sharpe A.G."/>
            <person name="Parkin I.A."/>
        </authorList>
    </citation>
    <scope>NUCLEOTIDE SEQUENCE [LARGE SCALE GENOMIC DNA]</scope>
    <source>
        <strain evidence="4">cv. DH55</strain>
    </source>
</reference>
<dbReference type="SMART" id="SM00255">
    <property type="entry name" value="TIR"/>
    <property type="match status" value="1"/>
</dbReference>
<keyword evidence="4" id="KW-1185">Reference proteome</keyword>
<dbReference type="InterPro" id="IPR003593">
    <property type="entry name" value="AAA+_ATPase"/>
</dbReference>
<dbReference type="InterPro" id="IPR002182">
    <property type="entry name" value="NB-ARC"/>
</dbReference>
<dbReference type="InterPro" id="IPR000157">
    <property type="entry name" value="TIR_dom"/>
</dbReference>
<name>A0ABM0SZH9_CAMSA</name>
<dbReference type="PANTHER" id="PTHR11017">
    <property type="entry name" value="LEUCINE-RICH REPEAT-CONTAINING PROTEIN"/>
    <property type="match status" value="1"/>
</dbReference>
<keyword evidence="2" id="KW-0812">Transmembrane</keyword>
<dbReference type="RefSeq" id="XP_010418389.1">
    <property type="nucleotide sequence ID" value="XM_010420087.2"/>
</dbReference>
<dbReference type="InterPro" id="IPR042197">
    <property type="entry name" value="Apaf_helical"/>
</dbReference>
<organism evidence="4 5">
    <name type="scientific">Camelina sativa</name>
    <name type="common">False flax</name>
    <name type="synonym">Myagrum sativum</name>
    <dbReference type="NCBI Taxonomy" id="90675"/>
    <lineage>
        <taxon>Eukaryota</taxon>
        <taxon>Viridiplantae</taxon>
        <taxon>Streptophyta</taxon>
        <taxon>Embryophyta</taxon>
        <taxon>Tracheophyta</taxon>
        <taxon>Spermatophyta</taxon>
        <taxon>Magnoliopsida</taxon>
        <taxon>eudicotyledons</taxon>
        <taxon>Gunneridae</taxon>
        <taxon>Pentapetalae</taxon>
        <taxon>rosids</taxon>
        <taxon>malvids</taxon>
        <taxon>Brassicales</taxon>
        <taxon>Brassicaceae</taxon>
        <taxon>Camelineae</taxon>
        <taxon>Camelina</taxon>
    </lineage>
</organism>
<dbReference type="GeneID" id="104703984"/>
<dbReference type="Gene3D" id="3.40.50.300">
    <property type="entry name" value="P-loop containing nucleotide triphosphate hydrolases"/>
    <property type="match status" value="1"/>
</dbReference>
<dbReference type="PANTHER" id="PTHR11017:SF225">
    <property type="entry name" value="ADP-RIBOSYL CYCLASE_CYCLIC ADP-RIBOSE HYDROLASE-RELATED"/>
    <property type="match status" value="1"/>
</dbReference>
<dbReference type="SMART" id="SM00382">
    <property type="entry name" value="AAA"/>
    <property type="match status" value="1"/>
</dbReference>
<dbReference type="PRINTS" id="PR00364">
    <property type="entry name" value="DISEASERSIST"/>
</dbReference>
<feature type="transmembrane region" description="Helical" evidence="2">
    <location>
        <begin position="569"/>
        <end position="585"/>
    </location>
</feature>
<evidence type="ECO:0000256" key="2">
    <source>
        <dbReference type="SAM" id="Phobius"/>
    </source>
</evidence>
<dbReference type="InterPro" id="IPR027417">
    <property type="entry name" value="P-loop_NTPase"/>
</dbReference>
<dbReference type="Pfam" id="PF00931">
    <property type="entry name" value="NB-ARC"/>
    <property type="match status" value="1"/>
</dbReference>
<protein>
    <submittedName>
        <fullName evidence="5">Disease resistance protein RML1A-like</fullName>
    </submittedName>
</protein>
<dbReference type="Proteomes" id="UP000694864">
    <property type="component" value="Chromosome 7"/>
</dbReference>
<gene>
    <name evidence="5" type="primary">LOC104703984</name>
</gene>
<feature type="transmembrane region" description="Helical" evidence="2">
    <location>
        <begin position="448"/>
        <end position="468"/>
    </location>
</feature>
<dbReference type="Pfam" id="PF01582">
    <property type="entry name" value="TIR"/>
    <property type="match status" value="1"/>
</dbReference>
<dbReference type="Gene3D" id="3.40.50.10140">
    <property type="entry name" value="Toll/interleukin-1 receptor homology (TIR) domain"/>
    <property type="match status" value="1"/>
</dbReference>
<feature type="domain" description="TIR" evidence="3">
    <location>
        <begin position="15"/>
        <end position="179"/>
    </location>
</feature>
<feature type="transmembrane region" description="Helical" evidence="2">
    <location>
        <begin position="538"/>
        <end position="557"/>
    </location>
</feature>
<dbReference type="InterPro" id="IPR044974">
    <property type="entry name" value="Disease_R_plants"/>
</dbReference>
<evidence type="ECO:0000313" key="5">
    <source>
        <dbReference type="RefSeq" id="XP_010418389.1"/>
    </source>
</evidence>
<accession>A0ABM0SZH9</accession>
<dbReference type="PROSITE" id="PS50104">
    <property type="entry name" value="TIR"/>
    <property type="match status" value="1"/>
</dbReference>
<evidence type="ECO:0000313" key="4">
    <source>
        <dbReference type="Proteomes" id="UP000694864"/>
    </source>
</evidence>